<dbReference type="GO" id="GO:0008854">
    <property type="term" value="F:exodeoxyribonuclease V activity"/>
    <property type="evidence" value="ECO:0007669"/>
    <property type="project" value="InterPro"/>
</dbReference>
<dbReference type="GO" id="GO:0003677">
    <property type="term" value="F:DNA binding"/>
    <property type="evidence" value="ECO:0007669"/>
    <property type="project" value="UniProtKB-UniRule"/>
</dbReference>
<feature type="domain" description="RecC C-terminal" evidence="11">
    <location>
        <begin position="802"/>
        <end position="1028"/>
    </location>
</feature>
<accession>A0A369YBU1</accession>
<keyword evidence="5 10" id="KW-0347">Helicase</keyword>
<dbReference type="Pfam" id="PF04257">
    <property type="entry name" value="Exonuc_V_gamma"/>
    <property type="match status" value="1"/>
</dbReference>
<dbReference type="Gene3D" id="3.40.50.300">
    <property type="entry name" value="P-loop containing nucleotide triphosphate hydrolases"/>
    <property type="match status" value="2"/>
</dbReference>
<comment type="subunit">
    <text evidence="10">Heterotrimer of RecB, RecC and RecD. All subunits contribute to DNA-binding.</text>
</comment>
<comment type="similarity">
    <text evidence="10">Belongs to the RecC family.</text>
</comment>
<keyword evidence="3 10" id="KW-0227">DNA damage</keyword>
<evidence type="ECO:0000256" key="4">
    <source>
        <dbReference type="ARBA" id="ARBA00022801"/>
    </source>
</evidence>
<comment type="function">
    <text evidence="10">A helicase/nuclease that prepares dsDNA breaks (DSB) for recombinational DNA repair. Binds to DSBs and unwinds DNA via a highly rapid and processive ATP-dependent bidirectional helicase activity. Unwinds dsDNA until it encounters a Chi (crossover hotspot instigator) sequence from the 3' direction. Cuts ssDNA a few nucleotides 3' to the Chi site. The properties and activities of the enzyme are changed at Chi. The Chi-altered holoenzyme produces a long 3'-ssDNA overhang and facilitates RecA-binding to the ssDNA for homologous DNA recombination and repair. Holoenzyme degrades any linearized DNA that is unable to undergo homologous recombination. In the holoenzyme this subunit recognizes the wild-type Chi sequence, and when added to isolated RecB increases its ATP-dependent helicase processivity.</text>
</comment>
<reference evidence="12 13" key="1">
    <citation type="submission" date="2018-05" db="EMBL/GenBank/DDBJ databases">
        <title>Draft Genome Sequences for a Diverse set of 7 Haemophilus Species.</title>
        <authorList>
            <person name="Nichols M."/>
            <person name="Topaz N."/>
            <person name="Wang X."/>
            <person name="Wang X."/>
            <person name="Boxrud D."/>
        </authorList>
    </citation>
    <scope>NUCLEOTIDE SEQUENCE [LARGE SCALE GENOMIC DNA]</scope>
    <source>
        <strain evidence="12 13">C2002001239</strain>
    </source>
</reference>
<organism evidence="12 13">
    <name type="scientific">Haemophilus sputorum</name>
    <dbReference type="NCBI Taxonomy" id="1078480"/>
    <lineage>
        <taxon>Bacteria</taxon>
        <taxon>Pseudomonadati</taxon>
        <taxon>Pseudomonadota</taxon>
        <taxon>Gammaproteobacteria</taxon>
        <taxon>Pasteurellales</taxon>
        <taxon>Pasteurellaceae</taxon>
        <taxon>Haemophilus</taxon>
    </lineage>
</organism>
<evidence type="ECO:0000256" key="10">
    <source>
        <dbReference type="HAMAP-Rule" id="MF_01486"/>
    </source>
</evidence>
<protein>
    <recommendedName>
        <fullName evidence="10">RecBCD enzyme subunit RecC</fullName>
    </recommendedName>
    <alternativeName>
        <fullName evidence="10">Exonuclease V subunit RecC</fullName>
        <shortName evidence="10">ExoV subunit RecC</shortName>
    </alternativeName>
    <alternativeName>
        <fullName evidence="10">Helicase/nuclease RecBCD subunit RecC</fullName>
    </alternativeName>
</protein>
<evidence type="ECO:0000256" key="5">
    <source>
        <dbReference type="ARBA" id="ARBA00022806"/>
    </source>
</evidence>
<proteinExistence type="inferred from homology"/>
<evidence type="ECO:0000256" key="6">
    <source>
        <dbReference type="ARBA" id="ARBA00022839"/>
    </source>
</evidence>
<keyword evidence="6 10" id="KW-0269">Exonuclease</keyword>
<dbReference type="NCBIfam" id="TIGR01450">
    <property type="entry name" value="recC"/>
    <property type="match status" value="1"/>
</dbReference>
<dbReference type="AlphaFoldDB" id="A0A369YBU1"/>
<dbReference type="Gene3D" id="1.10.10.160">
    <property type="match status" value="1"/>
</dbReference>
<dbReference type="InterPro" id="IPR006697">
    <property type="entry name" value="RecC"/>
</dbReference>
<evidence type="ECO:0000313" key="12">
    <source>
        <dbReference type="EMBL" id="RDE71410.1"/>
    </source>
</evidence>
<dbReference type="EMBL" id="QEPN01000005">
    <property type="protein sequence ID" value="RDE71410.1"/>
    <property type="molecule type" value="Genomic_DNA"/>
</dbReference>
<dbReference type="RefSeq" id="WP_111403278.1">
    <property type="nucleotide sequence ID" value="NZ_QEPN01000005.1"/>
</dbReference>
<dbReference type="InterPro" id="IPR011335">
    <property type="entry name" value="Restrct_endonuc-II-like"/>
</dbReference>
<dbReference type="Proteomes" id="UP000253872">
    <property type="component" value="Unassembled WGS sequence"/>
</dbReference>
<dbReference type="InterPro" id="IPR013986">
    <property type="entry name" value="DExx_box_DNA_helicase_dom_sf"/>
</dbReference>
<dbReference type="PANTHER" id="PTHR30591">
    <property type="entry name" value="RECBCD ENZYME SUBUNIT RECC"/>
    <property type="match status" value="1"/>
</dbReference>
<gene>
    <name evidence="10 12" type="primary">recC</name>
    <name evidence="12" type="ORF">DPV93_07260</name>
</gene>
<evidence type="ECO:0000256" key="7">
    <source>
        <dbReference type="ARBA" id="ARBA00022840"/>
    </source>
</evidence>
<evidence type="ECO:0000259" key="11">
    <source>
        <dbReference type="Pfam" id="PF17946"/>
    </source>
</evidence>
<dbReference type="Pfam" id="PF17946">
    <property type="entry name" value="RecC_C"/>
    <property type="match status" value="1"/>
</dbReference>
<evidence type="ECO:0000256" key="1">
    <source>
        <dbReference type="ARBA" id="ARBA00022722"/>
    </source>
</evidence>
<keyword evidence="2 10" id="KW-0547">Nucleotide-binding</keyword>
<comment type="caution">
    <text evidence="12">The sequence shown here is derived from an EMBL/GenBank/DDBJ whole genome shotgun (WGS) entry which is preliminary data.</text>
</comment>
<dbReference type="SUPFAM" id="SSF52980">
    <property type="entry name" value="Restriction endonuclease-like"/>
    <property type="match status" value="1"/>
</dbReference>
<sequence>MFTVYDSNKLSSLSEMLIEVQKVAPNDNPFEPETILVQSQGMAQWLQMRMADAFGVAGQFDFPFPTSFLWQQYRLLFPHLPKENIFERQTMIWRLMRIIPNLFSEPECQVLKHYLSEEKSATAYQLKLFQLSSKIADLFDQYLVYRPHWLLAWEKEDYQTILNELRSSANSTESDSDALLTNIIWQGKLWLALVKDIQSDTDELVFTTSHRAYLQQQYFSKLDNLTEEEKLLLPKRIFIFGISSLPASQLAVLSKLSEHIQVHLFFLNPSEMYWGDNIEDRVVEKIALKRSLSEEDLQALLAQQGNQLLAMWAKQGREFLAQLVELEPNQIEVFLPHEETHALAQIKNAMLNNENAVIREKDSSIQVHSCHSLMREVEVLHNQLLSYFEANPALSPKDIIVMAADIEQYAPYIQAVFSRYKKEDSRYIPFTISDQRMSQLDPVIASFLQLLSMKESEFSAETVFSLLEVVAIREKFSISEAELARLRSWINAAGVRLGLNIEQPNWQNYNAWENGIERLLLGICLKAENGIWEERIALDESYGLSAESVGKLANFLQNLTAWAALLHQENTIQMWAAALRDFVQRFYADTAEAQMALSSIAKEIEQLETRITQAHFTAPISLEVLNLLLQERLNQTQSHLTFLAGKVNFCTLLPMRAIPFKVVCLLGMNEGEFPRQHTHNGFDLMQIKPQKGDRARRDDDRYLFLEALLSAQEIFYVSYIGHTLTKNEPLYPSILVSQLLEQLAGESGEIKSAEMITDHPMTNFSHKNEVSFDNEWLQVFANHAEIQPFMDTQETNARDVGQINLDDLISFVQSPIKHYFNQKLGIYFNHVEDGIAETEPFSFSALENYHVLNALVEIQEDELKTFISHERLKGQLPVSYFGELTAKTLNQKVSILREALSEYLVMLPENIHIEIDFTPWLDFKCRLEGLIPHRYHNKIVLWRVGALRDKDLIQLWIYHLVLSALEQKESVVYYYLDKEKQNELSICKFEAISPEQAKQQLAIYLKDYFTSTSQLALVVTEKIEEYLENGEETTLEMLEKLTERNDGIYLKRVLKQTENINTQQIYQTTENWFKTMFEHQII</sequence>
<dbReference type="InterPro" id="IPR027417">
    <property type="entry name" value="P-loop_NTPase"/>
</dbReference>
<dbReference type="GO" id="GO:0000724">
    <property type="term" value="P:double-strand break repair via homologous recombination"/>
    <property type="evidence" value="ECO:0007669"/>
    <property type="project" value="UniProtKB-UniRule"/>
</dbReference>
<dbReference type="GO" id="GO:0009338">
    <property type="term" value="C:exodeoxyribonuclease V complex"/>
    <property type="evidence" value="ECO:0007669"/>
    <property type="project" value="InterPro"/>
</dbReference>
<evidence type="ECO:0000256" key="9">
    <source>
        <dbReference type="ARBA" id="ARBA00023204"/>
    </source>
</evidence>
<dbReference type="GO" id="GO:0003678">
    <property type="term" value="F:DNA helicase activity"/>
    <property type="evidence" value="ECO:0007669"/>
    <property type="project" value="UniProtKB-UniRule"/>
</dbReference>
<evidence type="ECO:0000313" key="13">
    <source>
        <dbReference type="Proteomes" id="UP000253872"/>
    </source>
</evidence>
<keyword evidence="1 10" id="KW-0540">Nuclease</keyword>
<dbReference type="SUPFAM" id="SSF52540">
    <property type="entry name" value="P-loop containing nucleoside triphosphate hydrolases"/>
    <property type="match status" value="2"/>
</dbReference>
<dbReference type="InterPro" id="IPR041500">
    <property type="entry name" value="RecC_C"/>
</dbReference>
<dbReference type="STRING" id="1035839.GCA_000238795_00897"/>
<evidence type="ECO:0000256" key="3">
    <source>
        <dbReference type="ARBA" id="ARBA00022763"/>
    </source>
</evidence>
<dbReference type="HAMAP" id="MF_01486">
    <property type="entry name" value="RecC"/>
    <property type="match status" value="1"/>
</dbReference>
<name>A0A369YBU1_9PAST</name>
<dbReference type="PIRSF" id="PIRSF000980">
    <property type="entry name" value="RecC"/>
    <property type="match status" value="1"/>
</dbReference>
<keyword evidence="7 10" id="KW-0067">ATP-binding</keyword>
<evidence type="ECO:0000256" key="2">
    <source>
        <dbReference type="ARBA" id="ARBA00022741"/>
    </source>
</evidence>
<keyword evidence="9 10" id="KW-0234">DNA repair</keyword>
<evidence type="ECO:0000256" key="8">
    <source>
        <dbReference type="ARBA" id="ARBA00023125"/>
    </source>
</evidence>
<keyword evidence="4 10" id="KW-0378">Hydrolase</keyword>
<dbReference type="Gene3D" id="1.10.10.990">
    <property type="match status" value="1"/>
</dbReference>
<dbReference type="GO" id="GO:0005524">
    <property type="term" value="F:ATP binding"/>
    <property type="evidence" value="ECO:0007669"/>
    <property type="project" value="UniProtKB-UniRule"/>
</dbReference>
<dbReference type="PANTHER" id="PTHR30591:SF1">
    <property type="entry name" value="RECBCD ENZYME SUBUNIT RECC"/>
    <property type="match status" value="1"/>
</dbReference>
<comment type="miscellaneous">
    <text evidence="10">In the RecBCD complex, RecB has a slow 3'-5' helicase, an exonuclease activity and loads RecA onto ssDNA, RecD has a fast 5'-3' helicase activity, while RecC stimulates the ATPase and processivity of the RecB helicase and contributes to recognition of the Chi site.</text>
</comment>
<keyword evidence="8 10" id="KW-0238">DNA-binding</keyword>
<dbReference type="Gene3D" id="3.40.50.10930">
    <property type="match status" value="1"/>
</dbReference>